<feature type="region of interest" description="Disordered" evidence="6">
    <location>
        <begin position="380"/>
        <end position="412"/>
    </location>
</feature>
<sequence>MRKSHALWCAAFLIVNWALAIAFVPGPRVLPDKIFYYGISAFLTFAVFPMVMYDWPRDRPNVYQAVLVFSIWSWAVYQVLFMYYCDYFLNIQPLFTCGHKDFISLFYYATGMQTIALFGLKLKRFTAVLGALTWFLISCALILPVRTGWIRNVLNFLVFHVFLTYVHYSRETAERRLYILRDQLKIQFRATQKAQVNERRASDSKRRLTSYVFHDELVCGRVVLATQNMEASGVVPKAQEIEFKALEGSLSMMSKVLNDVLDFNRMDSGRFESVAKPYAFHHVMRSLFVTLRLAATARQLEFITDLDQSIDWAARRAAFTARGLDPARIAALLADSPDEAGIVVGDETRLMQIVTNLASNACKFTPPGGMLRVSTRLITPEGGVASPDRGGGGGDEEQNAGEGKGEGEGKEGLSANLLDAHNQQYVKPPDYIVVRLEVEDTGYGIPPKEMVQTKLFCACRVAAFNQTEQGKEQGGKGTGLGLALVRQIVKRSGGRLGVVSKVGRGSTFWVELPLGVGAKAIVPPSPQTQTQAHAPRGRYHEDAVGPASSANTSAGSPPRLNPSSWGSRASSSAMHSLMEQGDPPELPVPGSGAETPAPAYTSNVTSSMASTTTFVAQGHRPQMSLGPTPILVRQSSGADPDGSTAANTPAHAQPTPPSPDAVPPGLQVLVVDDDTLTRTLMSRMLSRLGCQVATAENGEVALDMIMGPAAARARAPRTPGSEYPPSIPSPSYGIRFMDEGGGRGSAPSDRASKYAVVFLDNQMPVLSGLKAVARLREAGRKDFVVGVTGNALLSDQEEYLEAGVDHVLTKPVLEKSLRHMLNVASERLQAKPALSASAPS</sequence>
<keyword evidence="5" id="KW-0597">Phosphoprotein</keyword>
<dbReference type="CDD" id="cd17546">
    <property type="entry name" value="REC_hyHK_CKI1_RcsC-like"/>
    <property type="match status" value="1"/>
</dbReference>
<dbReference type="RefSeq" id="XP_009548734.1">
    <property type="nucleotide sequence ID" value="XM_009550439.1"/>
</dbReference>
<keyword evidence="3" id="KW-0808">Transferase</keyword>
<keyword evidence="12" id="KW-1185">Reference proteome</keyword>
<dbReference type="InterPro" id="IPR003594">
    <property type="entry name" value="HATPase_dom"/>
</dbReference>
<proteinExistence type="predicted"/>
<dbReference type="PANTHER" id="PTHR43047:SF66">
    <property type="entry name" value="HISKA"/>
    <property type="match status" value="1"/>
</dbReference>
<reference evidence="11 12" key="1">
    <citation type="journal article" date="2012" name="New Phytol.">
        <title>Insight into trade-off between wood decay and parasitism from the genome of a fungal forest pathogen.</title>
        <authorList>
            <person name="Olson A."/>
            <person name="Aerts A."/>
            <person name="Asiegbu F."/>
            <person name="Belbahri L."/>
            <person name="Bouzid O."/>
            <person name="Broberg A."/>
            <person name="Canback B."/>
            <person name="Coutinho P.M."/>
            <person name="Cullen D."/>
            <person name="Dalman K."/>
            <person name="Deflorio G."/>
            <person name="van Diepen L.T."/>
            <person name="Dunand C."/>
            <person name="Duplessis S."/>
            <person name="Durling M."/>
            <person name="Gonthier P."/>
            <person name="Grimwood J."/>
            <person name="Fossdal C.G."/>
            <person name="Hansson D."/>
            <person name="Henrissat B."/>
            <person name="Hietala A."/>
            <person name="Himmelstrand K."/>
            <person name="Hoffmeister D."/>
            <person name="Hogberg N."/>
            <person name="James T.Y."/>
            <person name="Karlsson M."/>
            <person name="Kohler A."/>
            <person name="Kues U."/>
            <person name="Lee Y.H."/>
            <person name="Lin Y.C."/>
            <person name="Lind M."/>
            <person name="Lindquist E."/>
            <person name="Lombard V."/>
            <person name="Lucas S."/>
            <person name="Lunden K."/>
            <person name="Morin E."/>
            <person name="Murat C."/>
            <person name="Park J."/>
            <person name="Raffaello T."/>
            <person name="Rouze P."/>
            <person name="Salamov A."/>
            <person name="Schmutz J."/>
            <person name="Solheim H."/>
            <person name="Stahlberg J."/>
            <person name="Velez H."/>
            <person name="de Vries R.P."/>
            <person name="Wiebenga A."/>
            <person name="Woodward S."/>
            <person name="Yakovlev I."/>
            <person name="Garbelotto M."/>
            <person name="Martin F."/>
            <person name="Grigoriev I.V."/>
            <person name="Stenlid J."/>
        </authorList>
    </citation>
    <scope>NUCLEOTIDE SEQUENCE [LARGE SCALE GENOMIC DNA]</scope>
    <source>
        <strain evidence="11 12">TC 32-1</strain>
    </source>
</reference>
<feature type="compositionally biased region" description="Low complexity" evidence="6">
    <location>
        <begin position="563"/>
        <end position="576"/>
    </location>
</feature>
<feature type="transmembrane region" description="Helical" evidence="7">
    <location>
        <begin position="62"/>
        <end position="82"/>
    </location>
</feature>
<evidence type="ECO:0000256" key="1">
    <source>
        <dbReference type="ARBA" id="ARBA00000085"/>
    </source>
</evidence>
<keyword evidence="7" id="KW-0472">Membrane</keyword>
<keyword evidence="7" id="KW-1133">Transmembrane helix</keyword>
<dbReference type="SMART" id="SM00387">
    <property type="entry name" value="HATPase_c"/>
    <property type="match status" value="1"/>
</dbReference>
<dbReference type="GeneID" id="20671803"/>
<evidence type="ECO:0000256" key="8">
    <source>
        <dbReference type="SAM" id="SignalP"/>
    </source>
</evidence>
<dbReference type="Pfam" id="PF02518">
    <property type="entry name" value="HATPase_c"/>
    <property type="match status" value="1"/>
</dbReference>
<feature type="region of interest" description="Disordered" evidence="6">
    <location>
        <begin position="618"/>
        <end position="665"/>
    </location>
</feature>
<dbReference type="InParanoid" id="W4K046"/>
<gene>
    <name evidence="11" type="ORF">HETIRDRAFT_35814</name>
</gene>
<dbReference type="PROSITE" id="PS50110">
    <property type="entry name" value="RESPONSE_REGULATORY"/>
    <property type="match status" value="1"/>
</dbReference>
<dbReference type="Proteomes" id="UP000030671">
    <property type="component" value="Unassembled WGS sequence"/>
</dbReference>
<dbReference type="InterPro" id="IPR036890">
    <property type="entry name" value="HATPase_C_sf"/>
</dbReference>
<name>W4K046_HETIT</name>
<dbReference type="AlphaFoldDB" id="W4K046"/>
<dbReference type="PANTHER" id="PTHR43047">
    <property type="entry name" value="TWO-COMPONENT HISTIDINE PROTEIN KINASE"/>
    <property type="match status" value="1"/>
</dbReference>
<evidence type="ECO:0000256" key="3">
    <source>
        <dbReference type="ARBA" id="ARBA00022679"/>
    </source>
</evidence>
<protein>
    <recommendedName>
        <fullName evidence="2">histidine kinase</fullName>
        <ecNumber evidence="2">2.7.13.3</ecNumber>
    </recommendedName>
</protein>
<comment type="catalytic activity">
    <reaction evidence="1">
        <text>ATP + protein L-histidine = ADP + protein N-phospho-L-histidine.</text>
        <dbReference type="EC" id="2.7.13.3"/>
    </reaction>
</comment>
<evidence type="ECO:0000256" key="7">
    <source>
        <dbReference type="SAM" id="Phobius"/>
    </source>
</evidence>
<dbReference type="EMBL" id="KI925461">
    <property type="protein sequence ID" value="ETW78710.1"/>
    <property type="molecule type" value="Genomic_DNA"/>
</dbReference>
<organism evidence="11 12">
    <name type="scientific">Heterobasidion irregulare (strain TC 32-1)</name>
    <dbReference type="NCBI Taxonomy" id="747525"/>
    <lineage>
        <taxon>Eukaryota</taxon>
        <taxon>Fungi</taxon>
        <taxon>Dikarya</taxon>
        <taxon>Basidiomycota</taxon>
        <taxon>Agaricomycotina</taxon>
        <taxon>Agaricomycetes</taxon>
        <taxon>Russulales</taxon>
        <taxon>Bondarzewiaceae</taxon>
        <taxon>Heterobasidion</taxon>
        <taxon>Heterobasidion annosum species complex</taxon>
    </lineage>
</organism>
<keyword evidence="8" id="KW-0732">Signal</keyword>
<evidence type="ECO:0000259" key="10">
    <source>
        <dbReference type="PROSITE" id="PS50110"/>
    </source>
</evidence>
<dbReference type="PROSITE" id="PS50109">
    <property type="entry name" value="HIS_KIN"/>
    <property type="match status" value="1"/>
</dbReference>
<evidence type="ECO:0000313" key="11">
    <source>
        <dbReference type="EMBL" id="ETW78710.1"/>
    </source>
</evidence>
<feature type="transmembrane region" description="Helical" evidence="7">
    <location>
        <begin position="125"/>
        <end position="143"/>
    </location>
</feature>
<feature type="signal peptide" evidence="8">
    <location>
        <begin position="1"/>
        <end position="20"/>
    </location>
</feature>
<accession>W4K046</accession>
<feature type="domain" description="Histidine kinase" evidence="9">
    <location>
        <begin position="253"/>
        <end position="516"/>
    </location>
</feature>
<dbReference type="InterPro" id="IPR001789">
    <property type="entry name" value="Sig_transdc_resp-reg_receiver"/>
</dbReference>
<dbReference type="HOGENOM" id="CLU_006108_0_0_1"/>
<dbReference type="PRINTS" id="PR00344">
    <property type="entry name" value="BCTRLSENSOR"/>
</dbReference>
<dbReference type="InterPro" id="IPR005467">
    <property type="entry name" value="His_kinase_dom"/>
</dbReference>
<dbReference type="SUPFAM" id="SSF55874">
    <property type="entry name" value="ATPase domain of HSP90 chaperone/DNA topoisomerase II/histidine kinase"/>
    <property type="match status" value="1"/>
</dbReference>
<dbReference type="EC" id="2.7.13.3" evidence="2"/>
<evidence type="ECO:0000313" key="12">
    <source>
        <dbReference type="Proteomes" id="UP000030671"/>
    </source>
</evidence>
<dbReference type="eggNOG" id="KOG0519">
    <property type="taxonomic scope" value="Eukaryota"/>
</dbReference>
<evidence type="ECO:0000256" key="2">
    <source>
        <dbReference type="ARBA" id="ARBA00012438"/>
    </source>
</evidence>
<dbReference type="Pfam" id="PF00072">
    <property type="entry name" value="Response_reg"/>
    <property type="match status" value="1"/>
</dbReference>
<feature type="region of interest" description="Disordered" evidence="6">
    <location>
        <begin position="519"/>
        <end position="603"/>
    </location>
</feature>
<evidence type="ECO:0000256" key="4">
    <source>
        <dbReference type="ARBA" id="ARBA00022777"/>
    </source>
</evidence>
<dbReference type="Gene3D" id="3.30.565.10">
    <property type="entry name" value="Histidine kinase-like ATPase, C-terminal domain"/>
    <property type="match status" value="1"/>
</dbReference>
<evidence type="ECO:0000256" key="5">
    <source>
        <dbReference type="PROSITE-ProRule" id="PRU00169"/>
    </source>
</evidence>
<dbReference type="OrthoDB" id="60033at2759"/>
<keyword evidence="4 11" id="KW-0418">Kinase</keyword>
<feature type="chain" id="PRO_5004843929" description="histidine kinase" evidence="8">
    <location>
        <begin position="21"/>
        <end position="840"/>
    </location>
</feature>
<feature type="domain" description="Response regulatory" evidence="10">
    <location>
        <begin position="667"/>
        <end position="825"/>
    </location>
</feature>
<feature type="modified residue" description="4-aspartylphosphate" evidence="5">
    <location>
        <position position="760"/>
    </location>
</feature>
<dbReference type="GO" id="GO:0009927">
    <property type="term" value="F:histidine phosphotransfer kinase activity"/>
    <property type="evidence" value="ECO:0007669"/>
    <property type="project" value="TreeGrafter"/>
</dbReference>
<dbReference type="Gene3D" id="3.40.50.2300">
    <property type="match status" value="1"/>
</dbReference>
<evidence type="ECO:0000256" key="6">
    <source>
        <dbReference type="SAM" id="MobiDB-lite"/>
    </source>
</evidence>
<dbReference type="SMART" id="SM00448">
    <property type="entry name" value="REC"/>
    <property type="match status" value="1"/>
</dbReference>
<keyword evidence="7" id="KW-0812">Transmembrane</keyword>
<evidence type="ECO:0000259" key="9">
    <source>
        <dbReference type="PROSITE" id="PS50109"/>
    </source>
</evidence>
<dbReference type="InterPro" id="IPR004358">
    <property type="entry name" value="Sig_transdc_His_kin-like_C"/>
</dbReference>
<dbReference type="SUPFAM" id="SSF52172">
    <property type="entry name" value="CheY-like"/>
    <property type="match status" value="1"/>
</dbReference>
<feature type="transmembrane region" description="Helical" evidence="7">
    <location>
        <begin position="36"/>
        <end position="55"/>
    </location>
</feature>
<dbReference type="GO" id="GO:0005886">
    <property type="term" value="C:plasma membrane"/>
    <property type="evidence" value="ECO:0007669"/>
    <property type="project" value="TreeGrafter"/>
</dbReference>
<dbReference type="InterPro" id="IPR011006">
    <property type="entry name" value="CheY-like_superfamily"/>
</dbReference>
<dbReference type="KEGG" id="hir:HETIRDRAFT_35814"/>
<feature type="transmembrane region" description="Helical" evidence="7">
    <location>
        <begin position="102"/>
        <end position="120"/>
    </location>
</feature>
<dbReference type="STRING" id="747525.W4K046"/>
<dbReference type="GO" id="GO:0000155">
    <property type="term" value="F:phosphorelay sensor kinase activity"/>
    <property type="evidence" value="ECO:0007669"/>
    <property type="project" value="TreeGrafter"/>
</dbReference>